<feature type="compositionally biased region" description="Acidic residues" evidence="7">
    <location>
        <begin position="319"/>
        <end position="341"/>
    </location>
</feature>
<dbReference type="InterPro" id="IPR000626">
    <property type="entry name" value="Ubiquitin-like_dom"/>
</dbReference>
<keyword evidence="3" id="KW-0747">Spliceosome</keyword>
<dbReference type="SUPFAM" id="SSF54236">
    <property type="entry name" value="Ubiquitin-like"/>
    <property type="match status" value="1"/>
</dbReference>
<evidence type="ECO:0000256" key="6">
    <source>
        <dbReference type="ARBA" id="ARBA00023242"/>
    </source>
</evidence>
<evidence type="ECO:0000256" key="5">
    <source>
        <dbReference type="ARBA" id="ARBA00023187"/>
    </source>
</evidence>
<keyword evidence="4" id="KW-0677">Repeat</keyword>
<dbReference type="SMART" id="SM00213">
    <property type="entry name" value="UBQ"/>
    <property type="match status" value="1"/>
</dbReference>
<dbReference type="CDD" id="cd01800">
    <property type="entry name" value="Ubl_SF3a120"/>
    <property type="match status" value="1"/>
</dbReference>
<dbReference type="Pfam" id="PF12230">
    <property type="entry name" value="PRP21_like_P"/>
    <property type="match status" value="1"/>
</dbReference>
<dbReference type="PANTHER" id="PTHR15316">
    <property type="entry name" value="SPLICEOSOME ASSOCIATED PROTEIN 114/SWAP SPLICING FACTOR-RELATED"/>
    <property type="match status" value="1"/>
</dbReference>
<feature type="domain" description="SURP motif" evidence="9">
    <location>
        <begin position="38"/>
        <end position="80"/>
    </location>
</feature>
<feature type="region of interest" description="Disordered" evidence="7">
    <location>
        <begin position="319"/>
        <end position="399"/>
    </location>
</feature>
<dbReference type="GO" id="GO:0071013">
    <property type="term" value="C:catalytic step 2 spliceosome"/>
    <property type="evidence" value="ECO:0007669"/>
    <property type="project" value="TreeGrafter"/>
</dbReference>
<dbReference type="GO" id="GO:0000381">
    <property type="term" value="P:regulation of alternative mRNA splicing, via spliceosome"/>
    <property type="evidence" value="ECO:0007669"/>
    <property type="project" value="TreeGrafter"/>
</dbReference>
<dbReference type="EMBL" id="WJBH02000008">
    <property type="protein sequence ID" value="KAI9554369.1"/>
    <property type="molecule type" value="Genomic_DNA"/>
</dbReference>
<dbReference type="InterPro" id="IPR029071">
    <property type="entry name" value="Ubiquitin-like_domsf"/>
</dbReference>
<keyword evidence="6" id="KW-0539">Nucleus</keyword>
<evidence type="ECO:0000256" key="4">
    <source>
        <dbReference type="ARBA" id="ARBA00022737"/>
    </source>
</evidence>
<evidence type="ECO:0000259" key="8">
    <source>
        <dbReference type="PROSITE" id="PS50053"/>
    </source>
</evidence>
<dbReference type="FunFam" id="1.10.10.790:FF:000001">
    <property type="entry name" value="Splicing factor 3a, subunit 1"/>
    <property type="match status" value="1"/>
</dbReference>
<comment type="caution">
    <text evidence="10">The sequence shown here is derived from an EMBL/GenBank/DDBJ whole genome shotgun (WGS) entry which is preliminary data.</text>
</comment>
<feature type="domain" description="SURP motif" evidence="9">
    <location>
        <begin position="168"/>
        <end position="210"/>
    </location>
</feature>
<evidence type="ECO:0000313" key="10">
    <source>
        <dbReference type="EMBL" id="KAI9554369.1"/>
    </source>
</evidence>
<dbReference type="InterPro" id="IPR000061">
    <property type="entry name" value="Surp"/>
</dbReference>
<dbReference type="Proteomes" id="UP000820818">
    <property type="component" value="Linkage Group LG8"/>
</dbReference>
<dbReference type="PROSITE" id="PS50128">
    <property type="entry name" value="SURP"/>
    <property type="match status" value="2"/>
</dbReference>
<dbReference type="FunFam" id="1.10.10.790:FF:000002">
    <property type="entry name" value="Splicing factor 3A subunit 1"/>
    <property type="match status" value="1"/>
</dbReference>
<gene>
    <name evidence="10" type="ORF">GHT06_019641</name>
</gene>
<feature type="compositionally biased region" description="Basic and acidic residues" evidence="7">
    <location>
        <begin position="474"/>
        <end position="491"/>
    </location>
</feature>
<dbReference type="Pfam" id="PF00240">
    <property type="entry name" value="ubiquitin"/>
    <property type="match status" value="1"/>
</dbReference>
<feature type="domain" description="Ubiquitin-like" evidence="8">
    <location>
        <begin position="667"/>
        <end position="735"/>
    </location>
</feature>
<dbReference type="GO" id="GO:0045292">
    <property type="term" value="P:mRNA cis splicing, via spliceosome"/>
    <property type="evidence" value="ECO:0007669"/>
    <property type="project" value="InterPro"/>
</dbReference>
<keyword evidence="5" id="KW-0508">mRNA splicing</keyword>
<dbReference type="SUPFAM" id="SSF109905">
    <property type="entry name" value="Surp module (SWAP domain)"/>
    <property type="match status" value="2"/>
</dbReference>
<dbReference type="InterPro" id="IPR045146">
    <property type="entry name" value="SF3A1"/>
</dbReference>
<feature type="region of interest" description="Disordered" evidence="7">
    <location>
        <begin position="1"/>
        <end position="27"/>
    </location>
</feature>
<evidence type="ECO:0000256" key="3">
    <source>
        <dbReference type="ARBA" id="ARBA00022728"/>
    </source>
</evidence>
<name>A0AAD5PRL0_9CRUS</name>
<keyword evidence="11" id="KW-1185">Reference proteome</keyword>
<dbReference type="InterPro" id="IPR035967">
    <property type="entry name" value="SWAP/Surp_sf"/>
</dbReference>
<dbReference type="InterPro" id="IPR022030">
    <property type="entry name" value="SF3A1_dom"/>
</dbReference>
<dbReference type="AlphaFoldDB" id="A0AAD5PRL0"/>
<dbReference type="GO" id="GO:0071004">
    <property type="term" value="C:U2-type prespliceosome"/>
    <property type="evidence" value="ECO:0007669"/>
    <property type="project" value="TreeGrafter"/>
</dbReference>
<keyword evidence="2" id="KW-0507">mRNA processing</keyword>
<feature type="compositionally biased region" description="Polar residues" evidence="7">
    <location>
        <begin position="14"/>
        <end position="24"/>
    </location>
</feature>
<feature type="region of interest" description="Disordered" evidence="7">
    <location>
        <begin position="474"/>
        <end position="517"/>
    </location>
</feature>
<evidence type="ECO:0000256" key="1">
    <source>
        <dbReference type="ARBA" id="ARBA00004123"/>
    </source>
</evidence>
<feature type="compositionally biased region" description="Pro residues" evidence="7">
    <location>
        <begin position="103"/>
        <end position="116"/>
    </location>
</feature>
<dbReference type="InterPro" id="IPR035563">
    <property type="entry name" value="SF3As1_ubi"/>
</dbReference>
<proteinExistence type="predicted"/>
<dbReference type="Pfam" id="PF01805">
    <property type="entry name" value="Surp"/>
    <property type="match status" value="2"/>
</dbReference>
<dbReference type="PANTHER" id="PTHR15316:SF1">
    <property type="entry name" value="SPLICING FACTOR 3A SUBUNIT 1"/>
    <property type="match status" value="1"/>
</dbReference>
<evidence type="ECO:0000259" key="9">
    <source>
        <dbReference type="PROSITE" id="PS50128"/>
    </source>
</evidence>
<comment type="subcellular location">
    <subcellularLocation>
        <location evidence="1">Nucleus</location>
    </subcellularLocation>
</comment>
<dbReference type="Gene3D" id="3.10.20.90">
    <property type="entry name" value="Phosphatidylinositol 3-kinase Catalytic Subunit, Chain A, domain 1"/>
    <property type="match status" value="1"/>
</dbReference>
<organism evidence="10 11">
    <name type="scientific">Daphnia sinensis</name>
    <dbReference type="NCBI Taxonomy" id="1820382"/>
    <lineage>
        <taxon>Eukaryota</taxon>
        <taxon>Metazoa</taxon>
        <taxon>Ecdysozoa</taxon>
        <taxon>Arthropoda</taxon>
        <taxon>Crustacea</taxon>
        <taxon>Branchiopoda</taxon>
        <taxon>Diplostraca</taxon>
        <taxon>Cladocera</taxon>
        <taxon>Anomopoda</taxon>
        <taxon>Daphniidae</taxon>
        <taxon>Daphnia</taxon>
        <taxon>Daphnia similis group</taxon>
    </lineage>
</organism>
<evidence type="ECO:0000256" key="7">
    <source>
        <dbReference type="SAM" id="MobiDB-lite"/>
    </source>
</evidence>
<dbReference type="FunFam" id="3.10.20.90:FF:000397">
    <property type="entry name" value="Splicing factor 3A subunit"/>
    <property type="match status" value="1"/>
</dbReference>
<dbReference type="SMART" id="SM00648">
    <property type="entry name" value="SWAP"/>
    <property type="match status" value="2"/>
</dbReference>
<dbReference type="GO" id="GO:0005686">
    <property type="term" value="C:U2 snRNP"/>
    <property type="evidence" value="ECO:0007669"/>
    <property type="project" value="TreeGrafter"/>
</dbReference>
<dbReference type="GO" id="GO:0003723">
    <property type="term" value="F:RNA binding"/>
    <property type="evidence" value="ECO:0007669"/>
    <property type="project" value="InterPro"/>
</dbReference>
<accession>A0AAD5PRL0</accession>
<protein>
    <recommendedName>
        <fullName evidence="12">Splicing factor 3A subunit 1</fullName>
    </recommendedName>
</protein>
<evidence type="ECO:0008006" key="12">
    <source>
        <dbReference type="Google" id="ProtNLM"/>
    </source>
</evidence>
<feature type="region of interest" description="Disordered" evidence="7">
    <location>
        <begin position="98"/>
        <end position="131"/>
    </location>
</feature>
<dbReference type="PROSITE" id="PS50053">
    <property type="entry name" value="UBIQUITIN_2"/>
    <property type="match status" value="1"/>
</dbReference>
<reference evidence="10 11" key="1">
    <citation type="submission" date="2022-05" db="EMBL/GenBank/DDBJ databases">
        <title>A multi-omics perspective on studying reproductive biology in Daphnia sinensis.</title>
        <authorList>
            <person name="Jia J."/>
        </authorList>
    </citation>
    <scope>NUCLEOTIDE SEQUENCE [LARGE SCALE GENOMIC DNA]</scope>
    <source>
        <strain evidence="10 11">WSL</strain>
    </source>
</reference>
<evidence type="ECO:0000313" key="11">
    <source>
        <dbReference type="Proteomes" id="UP000820818"/>
    </source>
</evidence>
<sequence length="738" mass="82478">MPPAVETVPVAGETNLSENSSSKPTVGIIYPPPEVRNIVDKTASFVARNGLEFEARIRKNELNNPKFNFLNTGDPYHAYYQYKVKDIREGKLAEALPAATPAAPAPAPAGKPPPSAPTSAPASLAQQQKQQEILKQFQQEAPVIPKEPPPEFEFIVDPPSISAMELDIVKLTAQFVARNGRQFLTSLMNREARNYQFDFLRPQHSLFQYFTRLLEQYTKVLIPPKDLMARLNEGCTNPNIVLQEVKRRADWQRHQEAQKRREEEEAERERVSYAQIDWHDFVVVESVDYQPFEIGNFPPPTTPEEVGARILLQERYEEGQDVEMQLESEEEDEDEEEDSDGEQAKPPPPPGAPPSMSFKGDGQQPPPVAPSAENVIVRKDYNPKAVAKPQARPPAPDEYLISPITGERIPASQVAEHMRIGLLDPRWLEQRDRQMQEKMTQESVYAPGSAIENSLRALAERRTDIFGVGDEETAIGKKIGEEERRKDEAKWEGQSPAPPPAAGEGGSTFQSRPGPPAGLVTIQEQIAQIHKNKALMSGISEEEDGLGSNGVVAAAPPKPPQQLMSIPPRPPVMMSAPQPPPMMMMSIPQPPMPMPMVPQNTFLPMPQSMGMMQGQGVRDVMEEEPPSKRQRNEDQLMPEEAFLVRYPGLLHFHVGAPVYAEKPEWKLQGQQLSFSLLPTEQIAVVKQKISEATGMPPAKQKLFWEGLYFKDNHSLAFYNVTPDAVVQLQVKERGGRKK</sequence>
<dbReference type="Gene3D" id="1.10.10.790">
    <property type="entry name" value="Surp module"/>
    <property type="match status" value="2"/>
</dbReference>
<feature type="compositionally biased region" description="Low complexity" evidence="7">
    <location>
        <begin position="117"/>
        <end position="131"/>
    </location>
</feature>
<evidence type="ECO:0000256" key="2">
    <source>
        <dbReference type="ARBA" id="ARBA00022664"/>
    </source>
</evidence>